<dbReference type="PANTHER" id="PTHR31286">
    <property type="entry name" value="GLYCINE-RICH CELL WALL STRUCTURAL PROTEIN 1.8-LIKE"/>
    <property type="match status" value="1"/>
</dbReference>
<dbReference type="AlphaFoldDB" id="A0A9P0ZQI9"/>
<proteinExistence type="predicted"/>
<reference evidence="3" key="1">
    <citation type="submission" date="2022-07" db="EMBL/GenBank/DDBJ databases">
        <authorList>
            <person name="Macas J."/>
            <person name="Novak P."/>
            <person name="Neumann P."/>
        </authorList>
    </citation>
    <scope>NUCLEOTIDE SEQUENCE</scope>
</reference>
<protein>
    <recommendedName>
        <fullName evidence="2">DUF4283 domain-containing protein</fullName>
    </recommendedName>
</protein>
<dbReference type="EMBL" id="CAMAPE010000050">
    <property type="protein sequence ID" value="CAH9107142.1"/>
    <property type="molecule type" value="Genomic_DNA"/>
</dbReference>
<feature type="domain" description="DUF4283" evidence="2">
    <location>
        <begin position="21"/>
        <end position="101"/>
    </location>
</feature>
<evidence type="ECO:0000313" key="4">
    <source>
        <dbReference type="Proteomes" id="UP001152484"/>
    </source>
</evidence>
<comment type="caution">
    <text evidence="3">The sequence shown here is derived from an EMBL/GenBank/DDBJ whole genome shotgun (WGS) entry which is preliminary data.</text>
</comment>
<dbReference type="Pfam" id="PF14111">
    <property type="entry name" value="DUF4283"/>
    <property type="match status" value="1"/>
</dbReference>
<dbReference type="PANTHER" id="PTHR31286:SF180">
    <property type="entry name" value="OS10G0362600 PROTEIN"/>
    <property type="match status" value="1"/>
</dbReference>
<dbReference type="InterPro" id="IPR040256">
    <property type="entry name" value="At4g02000-like"/>
</dbReference>
<name>A0A9P0ZQI9_CUSEU</name>
<feature type="region of interest" description="Disordered" evidence="1">
    <location>
        <begin position="245"/>
        <end position="276"/>
    </location>
</feature>
<evidence type="ECO:0000313" key="3">
    <source>
        <dbReference type="EMBL" id="CAH9107142.1"/>
    </source>
</evidence>
<accession>A0A9P0ZQI9</accession>
<dbReference type="OrthoDB" id="1002340at2759"/>
<dbReference type="Proteomes" id="UP001152484">
    <property type="component" value="Unassembled WGS sequence"/>
</dbReference>
<gene>
    <name evidence="3" type="ORF">CEURO_LOCUS17634</name>
</gene>
<dbReference type="InterPro" id="IPR025558">
    <property type="entry name" value="DUF4283"/>
</dbReference>
<evidence type="ECO:0000259" key="2">
    <source>
        <dbReference type="Pfam" id="PF14111"/>
    </source>
</evidence>
<keyword evidence="4" id="KW-1185">Reference proteome</keyword>
<sequence length="276" mass="31218">MRYKGLPAINFPEEEIRTLADHHKRVLVGYFYKSHPSLTVIRKSFEIIGFSGTFHLGLIDLKHIIIRFESDDDFFRCWNKQSWSIRGSIMCVTKWTPEFRLNVESPIVRVWIGFEGLPLHLQDKRALFEIAGLIGKPLKMDAATARLSRPSVARVCVEIDLTHELPQKIWIQFGSTGFFKSVTYKDKPDYCNLCLHLGNSAAKCPKKNNNHAVMQSTDTTKAAGPLNLATGKGKWVAKQPQQLQITNGETENTFKKVTDPSSSKQRGLDASSRILS</sequence>
<evidence type="ECO:0000256" key="1">
    <source>
        <dbReference type="SAM" id="MobiDB-lite"/>
    </source>
</evidence>
<organism evidence="3 4">
    <name type="scientific">Cuscuta europaea</name>
    <name type="common">European dodder</name>
    <dbReference type="NCBI Taxonomy" id="41803"/>
    <lineage>
        <taxon>Eukaryota</taxon>
        <taxon>Viridiplantae</taxon>
        <taxon>Streptophyta</taxon>
        <taxon>Embryophyta</taxon>
        <taxon>Tracheophyta</taxon>
        <taxon>Spermatophyta</taxon>
        <taxon>Magnoliopsida</taxon>
        <taxon>eudicotyledons</taxon>
        <taxon>Gunneridae</taxon>
        <taxon>Pentapetalae</taxon>
        <taxon>asterids</taxon>
        <taxon>lamiids</taxon>
        <taxon>Solanales</taxon>
        <taxon>Convolvulaceae</taxon>
        <taxon>Cuscuteae</taxon>
        <taxon>Cuscuta</taxon>
        <taxon>Cuscuta subgen. Cuscuta</taxon>
    </lineage>
</organism>